<dbReference type="Proteomes" id="UP001600165">
    <property type="component" value="Unassembled WGS sequence"/>
</dbReference>
<evidence type="ECO:0000313" key="3">
    <source>
        <dbReference type="EMBL" id="MFE4106048.1"/>
    </source>
</evidence>
<evidence type="ECO:0000256" key="2">
    <source>
        <dbReference type="SAM" id="SignalP"/>
    </source>
</evidence>
<accession>A0ABW6ID04</accession>
<comment type="caution">
    <text evidence="3">The sequence shown here is derived from an EMBL/GenBank/DDBJ whole genome shotgun (WGS) entry which is preliminary data.</text>
</comment>
<name>A0ABW6ID04_9CYAN</name>
<dbReference type="RefSeq" id="WP_377963429.1">
    <property type="nucleotide sequence ID" value="NZ_JBHZOL010000047.1"/>
</dbReference>
<dbReference type="EMBL" id="JBHZOL010000047">
    <property type="protein sequence ID" value="MFE4106048.1"/>
    <property type="molecule type" value="Genomic_DNA"/>
</dbReference>
<feature type="signal peptide" evidence="2">
    <location>
        <begin position="1"/>
        <end position="22"/>
    </location>
</feature>
<feature type="chain" id="PRO_5045537533" description="DUF4148 domain-containing protein" evidence="2">
    <location>
        <begin position="23"/>
        <end position="121"/>
    </location>
</feature>
<gene>
    <name evidence="3" type="ORF">ACFVKH_07170</name>
</gene>
<organism evidence="3 4">
    <name type="scientific">Almyronema epifaneia S1</name>
    <dbReference type="NCBI Taxonomy" id="2991925"/>
    <lineage>
        <taxon>Bacteria</taxon>
        <taxon>Bacillati</taxon>
        <taxon>Cyanobacteriota</taxon>
        <taxon>Cyanophyceae</taxon>
        <taxon>Nodosilineales</taxon>
        <taxon>Nodosilineaceae</taxon>
        <taxon>Almyronema</taxon>
        <taxon>Almyronema epifaneia</taxon>
    </lineage>
</organism>
<keyword evidence="2" id="KW-0732">Signal</keyword>
<feature type="region of interest" description="Disordered" evidence="1">
    <location>
        <begin position="102"/>
        <end position="121"/>
    </location>
</feature>
<evidence type="ECO:0008006" key="5">
    <source>
        <dbReference type="Google" id="ProtNLM"/>
    </source>
</evidence>
<protein>
    <recommendedName>
        <fullName evidence="5">DUF4148 domain-containing protein</fullName>
    </recommendedName>
</protein>
<evidence type="ECO:0000313" key="4">
    <source>
        <dbReference type="Proteomes" id="UP001600165"/>
    </source>
</evidence>
<keyword evidence="4" id="KW-1185">Reference proteome</keyword>
<evidence type="ECO:0000256" key="1">
    <source>
        <dbReference type="SAM" id="MobiDB-lite"/>
    </source>
</evidence>
<reference evidence="3 4" key="1">
    <citation type="submission" date="2024-10" db="EMBL/GenBank/DDBJ databases">
        <authorList>
            <person name="Ratan Roy A."/>
            <person name="Morales Sandoval P.H."/>
            <person name="De Los Santos Villalobos S."/>
            <person name="Chakraborty S."/>
            <person name="Mukherjee J."/>
        </authorList>
    </citation>
    <scope>NUCLEOTIDE SEQUENCE [LARGE SCALE GENOMIC DNA]</scope>
    <source>
        <strain evidence="3 4">S1</strain>
    </source>
</reference>
<proteinExistence type="predicted"/>
<sequence>MSRFRSYLALALTGGLTSLGMAALAPKAVAQDIETTVDPLEDFRTRDDGNDPFSDSSLSPLDIIHRINLSGDLNTAEYRQRQQESISSEALNFRQQQLEALGEQPLRLQFEPTPAAAPSEP</sequence>